<protein>
    <submittedName>
        <fullName evidence="1">Uncharacterized protein</fullName>
    </submittedName>
</protein>
<dbReference type="RefSeq" id="WP_206655590.1">
    <property type="nucleotide sequence ID" value="NZ_CP071182.1"/>
</dbReference>
<evidence type="ECO:0000313" key="1">
    <source>
        <dbReference type="EMBL" id="QSO46221.1"/>
    </source>
</evidence>
<keyword evidence="2" id="KW-1185">Reference proteome</keyword>
<proteinExistence type="predicted"/>
<gene>
    <name evidence="1" type="ORF">JZ786_17150</name>
</gene>
<organism evidence="1 2">
    <name type="scientific">Alicyclobacillus mengziensis</name>
    <dbReference type="NCBI Taxonomy" id="2931921"/>
    <lineage>
        <taxon>Bacteria</taxon>
        <taxon>Bacillati</taxon>
        <taxon>Bacillota</taxon>
        <taxon>Bacilli</taxon>
        <taxon>Bacillales</taxon>
        <taxon>Alicyclobacillaceae</taxon>
        <taxon>Alicyclobacillus</taxon>
    </lineage>
</organism>
<evidence type="ECO:0000313" key="2">
    <source>
        <dbReference type="Proteomes" id="UP000663505"/>
    </source>
</evidence>
<sequence length="53" mass="5938">MTKTRAQAEESLRCIRDGDESGCSLLAMCHRQNRRLVGYAGLVRQKVDGKSEI</sequence>
<dbReference type="KEGG" id="afx:JZ786_17150"/>
<dbReference type="Proteomes" id="UP000663505">
    <property type="component" value="Chromosome"/>
</dbReference>
<dbReference type="EMBL" id="CP071182">
    <property type="protein sequence ID" value="QSO46221.1"/>
    <property type="molecule type" value="Genomic_DNA"/>
</dbReference>
<accession>A0A9X7VW79</accession>
<name>A0A9X7VW79_9BACL</name>
<dbReference type="AlphaFoldDB" id="A0A9X7VW79"/>
<reference evidence="1 2" key="1">
    <citation type="submission" date="2021-02" db="EMBL/GenBank/DDBJ databases">
        <title>Alicyclobacillus curvatus sp. nov. and Alicyclobacillus mengziensis sp. nov., two acidophilic bacteria isolated from acid mine drainage.</title>
        <authorList>
            <person name="Huang Y."/>
        </authorList>
    </citation>
    <scope>NUCLEOTIDE SEQUENCE [LARGE SCALE GENOMIC DNA]</scope>
    <source>
        <strain evidence="1 2">S30H14</strain>
    </source>
</reference>